<dbReference type="KEGG" id="pyg:AWM70_04775"/>
<dbReference type="Proteomes" id="UP000092573">
    <property type="component" value="Chromosome"/>
</dbReference>
<protein>
    <submittedName>
        <fullName evidence="1">Uncharacterized protein</fullName>
    </submittedName>
</protein>
<dbReference type="AlphaFoldDB" id="A0A1B1MXR5"/>
<sequence>MKKRPKGKGSKMGANHVQQIPQAGCFKEVAKSSQKQLNERIYWGPSEDGEDVEYIETLSGKVSNRKPSFLRERFAVI</sequence>
<dbReference type="OrthoDB" id="2628434at2"/>
<name>A0A1B1MXR5_9BACL</name>
<gene>
    <name evidence="1" type="ORF">AWM70_04775</name>
</gene>
<evidence type="ECO:0000313" key="1">
    <source>
        <dbReference type="EMBL" id="ANS73968.1"/>
    </source>
</evidence>
<accession>A0A1B1MXR5</accession>
<organism evidence="1 2">
    <name type="scientific">Paenibacillus yonginensis</name>
    <dbReference type="NCBI Taxonomy" id="1462996"/>
    <lineage>
        <taxon>Bacteria</taxon>
        <taxon>Bacillati</taxon>
        <taxon>Bacillota</taxon>
        <taxon>Bacilli</taxon>
        <taxon>Bacillales</taxon>
        <taxon>Paenibacillaceae</taxon>
        <taxon>Paenibacillus</taxon>
    </lineage>
</organism>
<dbReference type="EMBL" id="CP014167">
    <property type="protein sequence ID" value="ANS73968.1"/>
    <property type="molecule type" value="Genomic_DNA"/>
</dbReference>
<dbReference type="RefSeq" id="WP_068694575.1">
    <property type="nucleotide sequence ID" value="NZ_CP014167.1"/>
</dbReference>
<reference evidence="1 2" key="1">
    <citation type="submission" date="2016-01" db="EMBL/GenBank/DDBJ databases">
        <title>Complete Genome Sequence of Paenibacillus yonginensis DCY84, a novel Plant Growth-Promoting Bacteria with Elicitation of Induced Systemic Resistance.</title>
        <authorList>
            <person name="Kim Y.J."/>
            <person name="Yang D.C."/>
            <person name="Sukweenadhi J."/>
        </authorList>
    </citation>
    <scope>NUCLEOTIDE SEQUENCE [LARGE SCALE GENOMIC DNA]</scope>
    <source>
        <strain evidence="1 2">DCY84</strain>
    </source>
</reference>
<keyword evidence="2" id="KW-1185">Reference proteome</keyword>
<evidence type="ECO:0000313" key="2">
    <source>
        <dbReference type="Proteomes" id="UP000092573"/>
    </source>
</evidence>
<proteinExistence type="predicted"/>